<keyword evidence="4" id="KW-0067">ATP-binding</keyword>
<dbReference type="EMBL" id="SDRB02007819">
    <property type="protein sequence ID" value="THG10546.1"/>
    <property type="molecule type" value="Genomic_DNA"/>
</dbReference>
<comment type="caution">
    <text evidence="6">The sequence shown here is derived from an EMBL/GenBank/DDBJ whole genome shotgun (WGS) entry which is preliminary data.</text>
</comment>
<feature type="domain" description="Disease resistance N-terminal" evidence="5">
    <location>
        <begin position="39"/>
        <end position="116"/>
    </location>
</feature>
<name>A0A4S4E5F2_CAMSN</name>
<dbReference type="InterPro" id="IPR038005">
    <property type="entry name" value="RX-like_CC"/>
</dbReference>
<dbReference type="GO" id="GO:0005524">
    <property type="term" value="F:ATP binding"/>
    <property type="evidence" value="ECO:0007669"/>
    <property type="project" value="UniProtKB-KW"/>
</dbReference>
<evidence type="ECO:0000313" key="7">
    <source>
        <dbReference type="Proteomes" id="UP000306102"/>
    </source>
</evidence>
<evidence type="ECO:0000256" key="4">
    <source>
        <dbReference type="ARBA" id="ARBA00022840"/>
    </source>
</evidence>
<evidence type="ECO:0000313" key="6">
    <source>
        <dbReference type="EMBL" id="THG10546.1"/>
    </source>
</evidence>
<dbReference type="Gene3D" id="1.20.5.4130">
    <property type="match status" value="1"/>
</dbReference>
<evidence type="ECO:0000256" key="3">
    <source>
        <dbReference type="ARBA" id="ARBA00022821"/>
    </source>
</evidence>
<accession>A0A4S4E5F2</accession>
<dbReference type="InterPro" id="IPR041118">
    <property type="entry name" value="Rx_N"/>
</dbReference>
<dbReference type="GO" id="GO:0006952">
    <property type="term" value="P:defense response"/>
    <property type="evidence" value="ECO:0007669"/>
    <property type="project" value="UniProtKB-KW"/>
</dbReference>
<keyword evidence="7" id="KW-1185">Reference proteome</keyword>
<keyword evidence="1" id="KW-0677">Repeat</keyword>
<dbReference type="PANTHER" id="PTHR19338:SF66">
    <property type="entry name" value="NB-ARC DOMAIN-CONTAINING PROTEIN"/>
    <property type="match status" value="1"/>
</dbReference>
<keyword evidence="2" id="KW-0547">Nucleotide-binding</keyword>
<dbReference type="Pfam" id="PF18052">
    <property type="entry name" value="Rx_N"/>
    <property type="match status" value="1"/>
</dbReference>
<sequence length="146" mass="16887">MGDVESLNHLPSFCISTAFPSILCSPAMRKRLPQSHQPVQRLGGLLIDQVNFSQGVRDEVNYLRTKLEYMLCFLKDLEEKQDKDSRIRKWVSDIRDAAYEVEDVIDKFILKVGEGGTPKRTGFNACLRKYFYIYKQANKYGIGREM</sequence>
<organism evidence="6 7">
    <name type="scientific">Camellia sinensis var. sinensis</name>
    <name type="common">China tea</name>
    <dbReference type="NCBI Taxonomy" id="542762"/>
    <lineage>
        <taxon>Eukaryota</taxon>
        <taxon>Viridiplantae</taxon>
        <taxon>Streptophyta</taxon>
        <taxon>Embryophyta</taxon>
        <taxon>Tracheophyta</taxon>
        <taxon>Spermatophyta</taxon>
        <taxon>Magnoliopsida</taxon>
        <taxon>eudicotyledons</taxon>
        <taxon>Gunneridae</taxon>
        <taxon>Pentapetalae</taxon>
        <taxon>asterids</taxon>
        <taxon>Ericales</taxon>
        <taxon>Theaceae</taxon>
        <taxon>Camellia</taxon>
    </lineage>
</organism>
<proteinExistence type="predicted"/>
<gene>
    <name evidence="6" type="ORF">TEA_028885</name>
</gene>
<dbReference type="AlphaFoldDB" id="A0A4S4E5F2"/>
<evidence type="ECO:0000256" key="1">
    <source>
        <dbReference type="ARBA" id="ARBA00022737"/>
    </source>
</evidence>
<reference evidence="6 7" key="1">
    <citation type="journal article" date="2018" name="Proc. Natl. Acad. Sci. U.S.A.">
        <title>Draft genome sequence of Camellia sinensis var. sinensis provides insights into the evolution of the tea genome and tea quality.</title>
        <authorList>
            <person name="Wei C."/>
            <person name="Yang H."/>
            <person name="Wang S."/>
            <person name="Zhao J."/>
            <person name="Liu C."/>
            <person name="Gao L."/>
            <person name="Xia E."/>
            <person name="Lu Y."/>
            <person name="Tai Y."/>
            <person name="She G."/>
            <person name="Sun J."/>
            <person name="Cao H."/>
            <person name="Tong W."/>
            <person name="Gao Q."/>
            <person name="Li Y."/>
            <person name="Deng W."/>
            <person name="Jiang X."/>
            <person name="Wang W."/>
            <person name="Chen Q."/>
            <person name="Zhang S."/>
            <person name="Li H."/>
            <person name="Wu J."/>
            <person name="Wang P."/>
            <person name="Li P."/>
            <person name="Shi C."/>
            <person name="Zheng F."/>
            <person name="Jian J."/>
            <person name="Huang B."/>
            <person name="Shan D."/>
            <person name="Shi M."/>
            <person name="Fang C."/>
            <person name="Yue Y."/>
            <person name="Li F."/>
            <person name="Li D."/>
            <person name="Wei S."/>
            <person name="Han B."/>
            <person name="Jiang C."/>
            <person name="Yin Y."/>
            <person name="Xia T."/>
            <person name="Zhang Z."/>
            <person name="Bennetzen J.L."/>
            <person name="Zhao S."/>
            <person name="Wan X."/>
        </authorList>
    </citation>
    <scope>NUCLEOTIDE SEQUENCE [LARGE SCALE GENOMIC DNA]</scope>
    <source>
        <strain evidence="7">cv. Shuchazao</strain>
        <tissue evidence="6">Leaf</tissue>
    </source>
</reference>
<dbReference type="Proteomes" id="UP000306102">
    <property type="component" value="Unassembled WGS sequence"/>
</dbReference>
<keyword evidence="3" id="KW-0611">Plant defense</keyword>
<dbReference type="CDD" id="cd14798">
    <property type="entry name" value="RX-CC_like"/>
    <property type="match status" value="1"/>
</dbReference>
<evidence type="ECO:0000259" key="5">
    <source>
        <dbReference type="Pfam" id="PF18052"/>
    </source>
</evidence>
<protein>
    <recommendedName>
        <fullName evidence="5">Disease resistance N-terminal domain-containing protein</fullName>
    </recommendedName>
</protein>
<evidence type="ECO:0000256" key="2">
    <source>
        <dbReference type="ARBA" id="ARBA00022741"/>
    </source>
</evidence>
<dbReference type="PANTHER" id="PTHR19338">
    <property type="entry name" value="TRANSLOCASE OF INNER MITOCHONDRIAL MEMBRANE 13 HOMOLOG"/>
    <property type="match status" value="1"/>
</dbReference>